<dbReference type="PANTHER" id="PTHR43022">
    <property type="entry name" value="PROTEIN SMF"/>
    <property type="match status" value="1"/>
</dbReference>
<evidence type="ECO:0000313" key="4">
    <source>
        <dbReference type="Proteomes" id="UP000767854"/>
    </source>
</evidence>
<evidence type="ECO:0000256" key="1">
    <source>
        <dbReference type="ARBA" id="ARBA00006525"/>
    </source>
</evidence>
<keyword evidence="4" id="KW-1185">Reference proteome</keyword>
<dbReference type="RefSeq" id="WP_204661097.1">
    <property type="nucleotide sequence ID" value="NZ_JAFBDT010000001.1"/>
</dbReference>
<proteinExistence type="inferred from homology"/>
<dbReference type="InterPro" id="IPR003488">
    <property type="entry name" value="DprA"/>
</dbReference>
<dbReference type="Proteomes" id="UP000767854">
    <property type="component" value="Unassembled WGS sequence"/>
</dbReference>
<evidence type="ECO:0000313" key="3">
    <source>
        <dbReference type="EMBL" id="MBM7560574.1"/>
    </source>
</evidence>
<organism evidence="3 4">
    <name type="scientific">Fusibacter tunisiensis</name>
    <dbReference type="NCBI Taxonomy" id="1008308"/>
    <lineage>
        <taxon>Bacteria</taxon>
        <taxon>Bacillati</taxon>
        <taxon>Bacillota</taxon>
        <taxon>Clostridia</taxon>
        <taxon>Eubacteriales</taxon>
        <taxon>Eubacteriales Family XII. Incertae Sedis</taxon>
        <taxon>Fusibacter</taxon>
    </lineage>
</organism>
<dbReference type="Pfam" id="PF02481">
    <property type="entry name" value="DNA_processg_A"/>
    <property type="match status" value="1"/>
</dbReference>
<protein>
    <submittedName>
        <fullName evidence="3">DNA processing protein</fullName>
    </submittedName>
</protein>
<dbReference type="Gene3D" id="3.40.50.450">
    <property type="match status" value="1"/>
</dbReference>
<name>A0ABS2MME8_9FIRM</name>
<reference evidence="3 4" key="1">
    <citation type="submission" date="2021-01" db="EMBL/GenBank/DDBJ databases">
        <title>Genomic Encyclopedia of Type Strains, Phase IV (KMG-IV): sequencing the most valuable type-strain genomes for metagenomic binning, comparative biology and taxonomic classification.</title>
        <authorList>
            <person name="Goeker M."/>
        </authorList>
    </citation>
    <scope>NUCLEOTIDE SEQUENCE [LARGE SCALE GENOMIC DNA]</scope>
    <source>
        <strain evidence="3 4">DSM 24436</strain>
    </source>
</reference>
<sequence length="364" mass="40762">MDRYLYNLMCLKNWCRFTKKEQNQILAYFGSIESINWRRLSQCGLPDNIIEEKSQKTKEICLREYYMLLEKLKMNGIQYIGKRSVLYPNNFHHIDCPPDIFFYKGNERLLENRPKVAIVGTRRPTAYGRKATVDIAKFLSKHGIVVVSGMALGIDAIAHRTALEANGLTMAVMASGVMNAYPKTNTSIFKGILDQNGLVVSEKPFDEAPKPYEFPLRNRLISGFSDAVVVVEASFASGTLTTAQHAINQGKPVFALPGPVFSETSKGTNQLIYDGAYPLICLEDLLAVSGVSPVKADAHKSIELEKFSENAQIIFRLIEEKKKQDYDAIESELNLEYSEILAAVNELVIEGLCRFESLTEIGLA</sequence>
<feature type="domain" description="Smf/DprA SLOG" evidence="2">
    <location>
        <begin position="82"/>
        <end position="286"/>
    </location>
</feature>
<comment type="similarity">
    <text evidence="1">Belongs to the DprA/Smf family.</text>
</comment>
<evidence type="ECO:0000259" key="2">
    <source>
        <dbReference type="Pfam" id="PF02481"/>
    </source>
</evidence>
<gene>
    <name evidence="3" type="ORF">JOC49_000083</name>
</gene>
<dbReference type="NCBIfam" id="TIGR00732">
    <property type="entry name" value="dprA"/>
    <property type="match status" value="1"/>
</dbReference>
<dbReference type="InterPro" id="IPR057666">
    <property type="entry name" value="DrpA_SLOG"/>
</dbReference>
<accession>A0ABS2MME8</accession>
<dbReference type="PANTHER" id="PTHR43022:SF1">
    <property type="entry name" value="PROTEIN SMF"/>
    <property type="match status" value="1"/>
</dbReference>
<dbReference type="SUPFAM" id="SSF102405">
    <property type="entry name" value="MCP/YpsA-like"/>
    <property type="match status" value="1"/>
</dbReference>
<dbReference type="EMBL" id="JAFBDT010000001">
    <property type="protein sequence ID" value="MBM7560574.1"/>
    <property type="molecule type" value="Genomic_DNA"/>
</dbReference>
<comment type="caution">
    <text evidence="3">The sequence shown here is derived from an EMBL/GenBank/DDBJ whole genome shotgun (WGS) entry which is preliminary data.</text>
</comment>